<proteinExistence type="predicted"/>
<dbReference type="Proteomes" id="UP000245870">
    <property type="component" value="Unassembled WGS sequence"/>
</dbReference>
<evidence type="ECO:0000313" key="1">
    <source>
        <dbReference type="EMBL" id="PVX44045.1"/>
    </source>
</evidence>
<protein>
    <submittedName>
        <fullName evidence="1">Uncharacterized protein</fullName>
    </submittedName>
</protein>
<keyword evidence="2" id="KW-1185">Reference proteome</keyword>
<reference evidence="1 2" key="1">
    <citation type="submission" date="2018-05" db="EMBL/GenBank/DDBJ databases">
        <title>Genomic Encyclopedia of Type Strains, Phase IV (KMG-IV): sequencing the most valuable type-strain genomes for metagenomic binning, comparative biology and taxonomic classification.</title>
        <authorList>
            <person name="Goeker M."/>
        </authorList>
    </citation>
    <scope>NUCLEOTIDE SEQUENCE [LARGE SCALE GENOMIC DNA]</scope>
    <source>
        <strain evidence="1 2">DSM 100333</strain>
    </source>
</reference>
<sequence>MKNLNNNQTDIGAGQSQSGKTFYFVATCLLLLLMVDKPYCTSAKGLHLYLRKCRRVSKLFLAQILCGIFKLINKCIKSCNTK</sequence>
<accession>A0A2U0TKA8</accession>
<comment type="caution">
    <text evidence="1">The sequence shown here is derived from an EMBL/GenBank/DDBJ whole genome shotgun (WGS) entry which is preliminary data.</text>
</comment>
<evidence type="ECO:0000313" key="2">
    <source>
        <dbReference type="Proteomes" id="UP000245870"/>
    </source>
</evidence>
<gene>
    <name evidence="1" type="ORF">C7379_13221</name>
</gene>
<dbReference type="EMBL" id="QENY01000032">
    <property type="protein sequence ID" value="PVX44045.1"/>
    <property type="molecule type" value="Genomic_DNA"/>
</dbReference>
<dbReference type="AlphaFoldDB" id="A0A2U0TKA8"/>
<name>A0A2U0TKA8_9BACT</name>
<organism evidence="1 2">
    <name type="scientific">Hallella colorans</name>
    <dbReference type="NCBI Taxonomy" id="1703337"/>
    <lineage>
        <taxon>Bacteria</taxon>
        <taxon>Pseudomonadati</taxon>
        <taxon>Bacteroidota</taxon>
        <taxon>Bacteroidia</taxon>
        <taxon>Bacteroidales</taxon>
        <taxon>Prevotellaceae</taxon>
        <taxon>Hallella</taxon>
    </lineage>
</organism>